<dbReference type="InterPro" id="IPR045854">
    <property type="entry name" value="NO2/SO3_Rdtase_4Fe4S_sf"/>
</dbReference>
<comment type="catalytic activity">
    <reaction evidence="8">
        <text>(2E)-4-hydroxy-3-methylbut-2-enyl diphosphate + oxidized [flavodoxin] + H2O + 2 H(+) = 2-C-methyl-D-erythritol 2,4-cyclic diphosphate + reduced [flavodoxin]</text>
        <dbReference type="Rhea" id="RHEA:43604"/>
        <dbReference type="Rhea" id="RHEA-COMP:10622"/>
        <dbReference type="Rhea" id="RHEA-COMP:10623"/>
        <dbReference type="ChEBI" id="CHEBI:15377"/>
        <dbReference type="ChEBI" id="CHEBI:15378"/>
        <dbReference type="ChEBI" id="CHEBI:57618"/>
        <dbReference type="ChEBI" id="CHEBI:58210"/>
        <dbReference type="ChEBI" id="CHEBI:58483"/>
        <dbReference type="ChEBI" id="CHEBI:128753"/>
        <dbReference type="EC" id="1.17.7.3"/>
    </reaction>
</comment>
<dbReference type="InterPro" id="IPR017178">
    <property type="entry name" value="IspG_atypical"/>
</dbReference>
<dbReference type="PANTHER" id="PTHR30454:SF0">
    <property type="entry name" value="4-HYDROXY-3-METHYLBUT-2-EN-1-YL DIPHOSPHATE SYNTHASE (FERREDOXIN), CHLOROPLASTIC"/>
    <property type="match status" value="1"/>
</dbReference>
<dbReference type="EMBL" id="DXFB01000096">
    <property type="protein sequence ID" value="HIX45278.1"/>
    <property type="molecule type" value="Genomic_DNA"/>
</dbReference>
<dbReference type="InterPro" id="IPR004588">
    <property type="entry name" value="IspG_bac-typ"/>
</dbReference>
<feature type="binding site" evidence="8">
    <location>
        <position position="549"/>
    </location>
    <ligand>
        <name>[4Fe-4S] cluster</name>
        <dbReference type="ChEBI" id="CHEBI:49883"/>
    </ligand>
</feature>
<comment type="catalytic activity">
    <reaction evidence="7">
        <text>(2E)-4-hydroxy-3-methylbut-2-enyl diphosphate + 2 oxidized [2Fe-2S]-[ferredoxin] + H2O = 2-C-methyl-D-erythritol 2,4-cyclic diphosphate + 2 reduced [2Fe-2S]-[ferredoxin] + H(+)</text>
        <dbReference type="Rhea" id="RHEA:26119"/>
        <dbReference type="Rhea" id="RHEA-COMP:10000"/>
        <dbReference type="Rhea" id="RHEA-COMP:10001"/>
        <dbReference type="ChEBI" id="CHEBI:15377"/>
        <dbReference type="ChEBI" id="CHEBI:15378"/>
        <dbReference type="ChEBI" id="CHEBI:33737"/>
        <dbReference type="ChEBI" id="CHEBI:33738"/>
        <dbReference type="ChEBI" id="CHEBI:58483"/>
        <dbReference type="ChEBI" id="CHEBI:128753"/>
        <dbReference type="EC" id="1.17.7.1"/>
    </reaction>
</comment>
<keyword evidence="2 8" id="KW-0479">Metal-binding</keyword>
<dbReference type="SUPFAM" id="SSF56014">
    <property type="entry name" value="Nitrite and sulphite reductase 4Fe-4S domain-like"/>
    <property type="match status" value="1"/>
</dbReference>
<feature type="domain" description="IspG C-terminal" evidence="10">
    <location>
        <begin position="504"/>
        <end position="592"/>
    </location>
</feature>
<feature type="domain" description="IspG TIM-barrel" evidence="9">
    <location>
        <begin position="13"/>
        <end position="280"/>
    </location>
</feature>
<name>A0A9D2APN2_9BACT</name>
<evidence type="ECO:0000256" key="8">
    <source>
        <dbReference type="HAMAP-Rule" id="MF_00159"/>
    </source>
</evidence>
<keyword evidence="6 8" id="KW-0414">Isoprene biosynthesis</keyword>
<evidence type="ECO:0000256" key="4">
    <source>
        <dbReference type="ARBA" id="ARBA00023004"/>
    </source>
</evidence>
<keyword evidence="1 8" id="KW-0004">4Fe-4S</keyword>
<comment type="cofactor">
    <cofactor evidence="8">
        <name>[4Fe-4S] cluster</name>
        <dbReference type="ChEBI" id="CHEBI:49883"/>
    </cofactor>
    <text evidence="8">Binds 1 [4Fe-4S] cluster.</text>
</comment>
<evidence type="ECO:0000256" key="6">
    <source>
        <dbReference type="ARBA" id="ARBA00023229"/>
    </source>
</evidence>
<dbReference type="NCBIfam" id="NF002534">
    <property type="entry name" value="PRK02048.1"/>
    <property type="match status" value="1"/>
</dbReference>
<reference evidence="11" key="1">
    <citation type="journal article" date="2021" name="PeerJ">
        <title>Extensive microbial diversity within the chicken gut microbiome revealed by metagenomics and culture.</title>
        <authorList>
            <person name="Gilroy R."/>
            <person name="Ravi A."/>
            <person name="Getino M."/>
            <person name="Pursley I."/>
            <person name="Horton D.L."/>
            <person name="Alikhan N.F."/>
            <person name="Baker D."/>
            <person name="Gharbi K."/>
            <person name="Hall N."/>
            <person name="Watson M."/>
            <person name="Adriaenssens E.M."/>
            <person name="Foster-Nyarko E."/>
            <person name="Jarju S."/>
            <person name="Secka A."/>
            <person name="Antonio M."/>
            <person name="Oren A."/>
            <person name="Chaudhuri R.R."/>
            <person name="La Ragione R."/>
            <person name="Hildebrand F."/>
            <person name="Pallen M.J."/>
        </authorList>
    </citation>
    <scope>NUCLEOTIDE SEQUENCE</scope>
    <source>
        <strain evidence="11">ChiHjej12B11-16260</strain>
    </source>
</reference>
<keyword evidence="3 8" id="KW-0560">Oxidoreductase</keyword>
<dbReference type="Proteomes" id="UP000824246">
    <property type="component" value="Unassembled WGS sequence"/>
</dbReference>
<dbReference type="GO" id="GO:0016114">
    <property type="term" value="P:terpenoid biosynthetic process"/>
    <property type="evidence" value="ECO:0007669"/>
    <property type="project" value="InterPro"/>
</dbReference>
<evidence type="ECO:0000256" key="1">
    <source>
        <dbReference type="ARBA" id="ARBA00022485"/>
    </source>
</evidence>
<dbReference type="AlphaFoldDB" id="A0A9D2APN2"/>
<dbReference type="Pfam" id="PF04551">
    <property type="entry name" value="GcpE"/>
    <property type="match status" value="1"/>
</dbReference>
<dbReference type="FunFam" id="3.30.413.10:FF:000006">
    <property type="entry name" value="4-hydroxy-3-methylbut-2-en-1-yl diphosphate synthase (flavodoxin)"/>
    <property type="match status" value="1"/>
</dbReference>
<evidence type="ECO:0000256" key="2">
    <source>
        <dbReference type="ARBA" id="ARBA00022723"/>
    </source>
</evidence>
<dbReference type="Gene3D" id="3.30.413.10">
    <property type="entry name" value="Sulfite Reductase Hemoprotein, domain 1"/>
    <property type="match status" value="1"/>
</dbReference>
<feature type="binding site" evidence="8">
    <location>
        <position position="508"/>
    </location>
    <ligand>
        <name>[4Fe-4S] cluster</name>
        <dbReference type="ChEBI" id="CHEBI:49883"/>
    </ligand>
</feature>
<dbReference type="GO" id="GO:0019288">
    <property type="term" value="P:isopentenyl diphosphate biosynthetic process, methylerythritol 4-phosphate pathway"/>
    <property type="evidence" value="ECO:0007669"/>
    <property type="project" value="UniProtKB-UniRule"/>
</dbReference>
<organism evidence="11 12">
    <name type="scientific">Candidatus Barnesiella excrementipullorum</name>
    <dbReference type="NCBI Taxonomy" id="2838479"/>
    <lineage>
        <taxon>Bacteria</taxon>
        <taxon>Pseudomonadati</taxon>
        <taxon>Bacteroidota</taxon>
        <taxon>Bacteroidia</taxon>
        <taxon>Bacteroidales</taxon>
        <taxon>Barnesiellaceae</taxon>
        <taxon>Barnesiella</taxon>
    </lineage>
</organism>
<evidence type="ECO:0000259" key="9">
    <source>
        <dbReference type="Pfam" id="PF04551"/>
    </source>
</evidence>
<dbReference type="Gene3D" id="3.20.20.20">
    <property type="entry name" value="Dihydropteroate synthase-like"/>
    <property type="match status" value="1"/>
</dbReference>
<gene>
    <name evidence="8" type="primary">ispG</name>
    <name evidence="11" type="ORF">H9982_03560</name>
</gene>
<feature type="binding site" evidence="8">
    <location>
        <position position="511"/>
    </location>
    <ligand>
        <name>[4Fe-4S] cluster</name>
        <dbReference type="ChEBI" id="CHEBI:49883"/>
    </ligand>
</feature>
<dbReference type="InterPro" id="IPR058578">
    <property type="entry name" value="IspG_TIM"/>
</dbReference>
<dbReference type="NCBIfam" id="TIGR00612">
    <property type="entry name" value="ispG_gcpE"/>
    <property type="match status" value="1"/>
</dbReference>
<dbReference type="GO" id="GO:0046429">
    <property type="term" value="F:4-hydroxy-3-methylbut-2-en-1-yl diphosphate synthase activity (ferredoxin)"/>
    <property type="evidence" value="ECO:0007669"/>
    <property type="project" value="UniProtKB-UniRule"/>
</dbReference>
<evidence type="ECO:0000313" key="12">
    <source>
        <dbReference type="Proteomes" id="UP000824246"/>
    </source>
</evidence>
<feature type="binding site" evidence="8">
    <location>
        <position position="542"/>
    </location>
    <ligand>
        <name>[4Fe-4S] cluster</name>
        <dbReference type="ChEBI" id="CHEBI:49883"/>
    </ligand>
</feature>
<dbReference type="InterPro" id="IPR058579">
    <property type="entry name" value="IspG_C"/>
</dbReference>
<dbReference type="EC" id="1.17.7.3" evidence="8"/>
<evidence type="ECO:0000256" key="3">
    <source>
        <dbReference type="ARBA" id="ARBA00023002"/>
    </source>
</evidence>
<dbReference type="PANTHER" id="PTHR30454">
    <property type="entry name" value="4-HYDROXY-3-METHYLBUT-2-EN-1-YL DIPHOSPHATE SYNTHASE"/>
    <property type="match status" value="1"/>
</dbReference>
<dbReference type="GO" id="GO:0051539">
    <property type="term" value="F:4 iron, 4 sulfur cluster binding"/>
    <property type="evidence" value="ECO:0007669"/>
    <property type="project" value="UniProtKB-UniRule"/>
</dbReference>
<comment type="pathway">
    <text evidence="8">Isoprenoid biosynthesis; isopentenyl diphosphate biosynthesis via DXP pathway; isopentenyl diphosphate from 1-deoxy-D-xylulose 5-phosphate: step 5/6.</text>
</comment>
<proteinExistence type="inferred from homology"/>
<dbReference type="FunFam" id="3.20.20.20:FF:000005">
    <property type="entry name" value="4-hydroxy-3-methylbut-2-en-1-yl diphosphate synthase (flavodoxin)"/>
    <property type="match status" value="1"/>
</dbReference>
<dbReference type="GO" id="GO:0141197">
    <property type="term" value="F:4-hydroxy-3-methylbut-2-enyl-diphosphate synthase activity (flavodoxin)"/>
    <property type="evidence" value="ECO:0007669"/>
    <property type="project" value="UniProtKB-EC"/>
</dbReference>
<evidence type="ECO:0000256" key="5">
    <source>
        <dbReference type="ARBA" id="ARBA00023014"/>
    </source>
</evidence>
<evidence type="ECO:0000313" key="11">
    <source>
        <dbReference type="EMBL" id="HIX45278.1"/>
    </source>
</evidence>
<accession>A0A9D2APN2</accession>
<comment type="caution">
    <text evidence="11">The sequence shown here is derived from an EMBL/GenBank/DDBJ whole genome shotgun (WGS) entry which is preliminary data.</text>
</comment>
<sequence>MDIYNYHRRKSSIVQIGDTPMGGDYPIRIQSMTNTSTLDTDNSIAQCISIIDAGADYVRLTAQGRREAGNLANIRAGLRAKGYTTPLIADIHFNPQAAEVAACNVEKVRINPGNFTDRAKTFAHHDYTDEEYRAELDHIRERLIPFLNICKEHHTAIRLGVNHGSLSDRIMSRYGDTPRGMVESCLEYLRICREADFNDIVLSIKASNTVIMVETVRMLVEAMDAEDMHYPLHLGVTEAGDGEDGRIKSAVGIGTLLADGIGDTIRVSLSEEPRNEVPVARLLVDYITARANHPAITPPPTPAQATPVVKTCDIIGADCQPVVIAEAAGNLTPDFLYAGCHMPAIEPAIRTIVDYDSYRPMHGVYPLFTVAQAEHLLHCKADVCFAAAFCDEITDEWLALVTAAPSAVIVLSSRHINPVGEFRAALARIYAAQCPAPVILRMQYNESLAEQLQIKAGADLGAMLIDRHGNGIWLQNDGTIPQGDICDYAFTILQAARRRTSKTEYISCPSCGRTLFDLQQTIKRVKEATAHLKNLKIGIMGCIVNGPGEMADADYGYVGSGPHRIALYKGKECIERNIPEEEAVKRLITLIKANGDWQERE</sequence>
<dbReference type="GO" id="GO:0005506">
    <property type="term" value="F:iron ion binding"/>
    <property type="evidence" value="ECO:0007669"/>
    <property type="project" value="InterPro"/>
</dbReference>
<keyword evidence="4 8" id="KW-0408">Iron</keyword>
<evidence type="ECO:0000256" key="7">
    <source>
        <dbReference type="ARBA" id="ARBA00051119"/>
    </source>
</evidence>
<dbReference type="PIRSF" id="PIRSF037336">
    <property type="entry name" value="IspG_like"/>
    <property type="match status" value="1"/>
</dbReference>
<keyword evidence="5 8" id="KW-0411">Iron-sulfur</keyword>
<comment type="similarity">
    <text evidence="8">Belongs to the IspG family.</text>
</comment>
<protein>
    <recommendedName>
        <fullName evidence="8">4-hydroxy-3-methylbut-2-en-1-yl diphosphate synthase (flavodoxin)</fullName>
        <ecNumber evidence="8">1.17.7.3</ecNumber>
    </recommendedName>
    <alternativeName>
        <fullName evidence="8">1-hydroxy-2-methyl-2-(E)-butenyl 4-diphosphate synthase</fullName>
    </alternativeName>
</protein>
<comment type="function">
    <text evidence="8">Converts 2C-methyl-D-erythritol 2,4-cyclodiphosphate (ME-2,4cPP) into 1-hydroxy-2-methyl-2-(E)-butenyl 4-diphosphate.</text>
</comment>
<evidence type="ECO:0000259" key="10">
    <source>
        <dbReference type="Pfam" id="PF26540"/>
    </source>
</evidence>
<dbReference type="Pfam" id="PF26540">
    <property type="entry name" value="GcpE_C"/>
    <property type="match status" value="1"/>
</dbReference>
<dbReference type="InterPro" id="IPR011005">
    <property type="entry name" value="Dihydropteroate_synth-like_sf"/>
</dbReference>
<reference evidence="11" key="2">
    <citation type="submission" date="2021-04" db="EMBL/GenBank/DDBJ databases">
        <authorList>
            <person name="Gilroy R."/>
        </authorList>
    </citation>
    <scope>NUCLEOTIDE SEQUENCE</scope>
    <source>
        <strain evidence="11">ChiHjej12B11-16260</strain>
    </source>
</reference>
<dbReference type="HAMAP" id="MF_00159">
    <property type="entry name" value="IspG"/>
    <property type="match status" value="1"/>
</dbReference>